<dbReference type="Proteomes" id="UP001560267">
    <property type="component" value="Unassembled WGS sequence"/>
</dbReference>
<proteinExistence type="predicted"/>
<accession>A0ABV3Y3M1</accession>
<evidence type="ECO:0000313" key="1">
    <source>
        <dbReference type="EMBL" id="MEX6429133.1"/>
    </source>
</evidence>
<protein>
    <submittedName>
        <fullName evidence="1">Uncharacterized protein</fullName>
    </submittedName>
</protein>
<name>A0ABV3Y3M1_9ACTN</name>
<dbReference type="RefSeq" id="WP_369084325.1">
    <property type="nucleotide sequence ID" value="NZ_JBFSHR010000011.1"/>
</dbReference>
<organism evidence="1 2">
    <name type="scientific">Ferrimicrobium acidiphilum</name>
    <dbReference type="NCBI Taxonomy" id="121039"/>
    <lineage>
        <taxon>Bacteria</taxon>
        <taxon>Bacillati</taxon>
        <taxon>Actinomycetota</taxon>
        <taxon>Acidimicrobiia</taxon>
        <taxon>Acidimicrobiales</taxon>
        <taxon>Acidimicrobiaceae</taxon>
        <taxon>Ferrimicrobium</taxon>
    </lineage>
</organism>
<reference evidence="1 2" key="1">
    <citation type="submission" date="2024-07" db="EMBL/GenBank/DDBJ databases">
        <title>Draft Genome Sequence of Ferrimicrobium acidiphilum Strain YE2023, Isolated from a Pulp of Bioleach Reactor.</title>
        <authorList>
            <person name="Elkina Y.A."/>
            <person name="Bulaeva A.G."/>
            <person name="Beletsky A.V."/>
            <person name="Mardanov A.V."/>
        </authorList>
    </citation>
    <scope>NUCLEOTIDE SEQUENCE [LARGE SCALE GENOMIC DNA]</scope>
    <source>
        <strain evidence="1 2">YE2023</strain>
    </source>
</reference>
<keyword evidence="2" id="KW-1185">Reference proteome</keyword>
<dbReference type="EMBL" id="JBFSHR010000011">
    <property type="protein sequence ID" value="MEX6429133.1"/>
    <property type="molecule type" value="Genomic_DNA"/>
</dbReference>
<sequence length="40" mass="4292">MSFTRLASQIERESTGIGMGVTHTDGQFLGAPKLLIQGEN</sequence>
<gene>
    <name evidence="1" type="ORF">AB6A68_04690</name>
</gene>
<evidence type="ECO:0000313" key="2">
    <source>
        <dbReference type="Proteomes" id="UP001560267"/>
    </source>
</evidence>
<comment type="caution">
    <text evidence="1">The sequence shown here is derived from an EMBL/GenBank/DDBJ whole genome shotgun (WGS) entry which is preliminary data.</text>
</comment>